<dbReference type="AlphaFoldDB" id="E8LTF4"/>
<gene>
    <name evidence="1" type="ORF">VIBR0546_12052</name>
</gene>
<dbReference type="RefSeq" id="WP_006879104.1">
    <property type="nucleotide sequence ID" value="NZ_AEVS01000051.1"/>
</dbReference>
<comment type="caution">
    <text evidence="1">The sequence shown here is derived from an EMBL/GenBank/DDBJ whole genome shotgun (WGS) entry which is preliminary data.</text>
</comment>
<evidence type="ECO:0000313" key="1">
    <source>
        <dbReference type="EMBL" id="EGA66047.1"/>
    </source>
</evidence>
<dbReference type="EMBL" id="AEVS01000051">
    <property type="protein sequence ID" value="EGA66047.1"/>
    <property type="molecule type" value="Genomic_DNA"/>
</dbReference>
<accession>E8LTF4</accession>
<dbReference type="Proteomes" id="UP000004371">
    <property type="component" value="Unassembled WGS sequence"/>
</dbReference>
<proteinExistence type="predicted"/>
<sequence length="94" mass="11185">MAIDELTMSLMKRIKTSLLEVLDFQSRVWVVSVYAGEHKGESYIVNEDGFSEPMQWMKRKGYSAIMIEQIEQMKRSQVKEFELEKVKHRLMRVK</sequence>
<name>E8LTF4_9VIBR</name>
<reference evidence="1 2" key="1">
    <citation type="journal article" date="2012" name="Int. J. Syst. Evol. Microbiol.">
        <title>Vibrio caribbeanicus sp. nov., isolated from the marine sponge Scleritoderma cyanea.</title>
        <authorList>
            <person name="Hoffmann M."/>
            <person name="Monday S.R."/>
            <person name="Allard M.W."/>
            <person name="Strain E.A."/>
            <person name="Whittaker P."/>
            <person name="Naum M."/>
            <person name="McCarthy P.J."/>
            <person name="Lopez J.V."/>
            <person name="Fischer M."/>
            <person name="Brown E.W."/>
        </authorList>
    </citation>
    <scope>NUCLEOTIDE SEQUENCE [LARGE SCALE GENOMIC DNA]</scope>
    <source>
        <strain evidence="1 2">LMG 20546</strain>
    </source>
</reference>
<protein>
    <submittedName>
        <fullName evidence="1">Uncharacterized protein</fullName>
    </submittedName>
</protein>
<evidence type="ECO:0000313" key="2">
    <source>
        <dbReference type="Proteomes" id="UP000004371"/>
    </source>
</evidence>
<dbReference type="eggNOG" id="ENOG5031NH5">
    <property type="taxonomic scope" value="Bacteria"/>
</dbReference>
<dbReference type="STRING" id="945543.VIBR0546_12052"/>
<organism evidence="1 2">
    <name type="scientific">Vibrio brasiliensis LMG 20546</name>
    <dbReference type="NCBI Taxonomy" id="945543"/>
    <lineage>
        <taxon>Bacteria</taxon>
        <taxon>Pseudomonadati</taxon>
        <taxon>Pseudomonadota</taxon>
        <taxon>Gammaproteobacteria</taxon>
        <taxon>Vibrionales</taxon>
        <taxon>Vibrionaceae</taxon>
        <taxon>Vibrio</taxon>
        <taxon>Vibrio oreintalis group</taxon>
    </lineage>
</organism>
<keyword evidence="2" id="KW-1185">Reference proteome</keyword>